<dbReference type="Pfam" id="PF10116">
    <property type="entry name" value="Host_attach"/>
    <property type="match status" value="1"/>
</dbReference>
<dbReference type="Proteomes" id="UP000218238">
    <property type="component" value="Unassembled WGS sequence"/>
</dbReference>
<sequence length="163" mass="18219">MNTCLVAIIDGARARFLTLEPIENLLDESNCHLIEHKRLLNSAKELQGKELWTTTKTGRNQGAASQAHAYDDGRENHLNEYGRRFARAIADEIIEFTQRQSIRQLVLVAEAQTLGILRGSVIPLLPNTLNVQVITKDLCKLKASEIHEYLAAKNLLPAHKAIS</sequence>
<dbReference type="AlphaFoldDB" id="A0A2A2TJU0"/>
<protein>
    <submittedName>
        <fullName evidence="1">Host attachment protein</fullName>
    </submittedName>
</protein>
<proteinExistence type="predicted"/>
<evidence type="ECO:0000313" key="1">
    <source>
        <dbReference type="EMBL" id="PAX56139.1"/>
    </source>
</evidence>
<organism evidence="1 2">
    <name type="scientific">Brunnivagina elsteri CCALA 953</name>
    <dbReference type="NCBI Taxonomy" id="987040"/>
    <lineage>
        <taxon>Bacteria</taxon>
        <taxon>Bacillati</taxon>
        <taxon>Cyanobacteriota</taxon>
        <taxon>Cyanophyceae</taxon>
        <taxon>Nostocales</taxon>
        <taxon>Calotrichaceae</taxon>
        <taxon>Brunnivagina</taxon>
    </lineage>
</organism>
<dbReference type="InterPro" id="IPR019291">
    <property type="entry name" value="Host_attachment_protein"/>
</dbReference>
<evidence type="ECO:0000313" key="2">
    <source>
        <dbReference type="Proteomes" id="UP000218238"/>
    </source>
</evidence>
<dbReference type="EMBL" id="NTFS01000091">
    <property type="protein sequence ID" value="PAX56139.1"/>
    <property type="molecule type" value="Genomic_DNA"/>
</dbReference>
<accession>A0A2A2TJU0</accession>
<name>A0A2A2TJU0_9CYAN</name>
<reference evidence="1 2" key="1">
    <citation type="submission" date="2017-08" db="EMBL/GenBank/DDBJ databases">
        <title>Draft genome sequence of filamentous cyanobacterium Calothrix elsteri CCALA 953.</title>
        <authorList>
            <person name="Gagunashvili A.N."/>
            <person name="Elster J."/>
            <person name="Andresson O.S."/>
        </authorList>
    </citation>
    <scope>NUCLEOTIDE SEQUENCE [LARGE SCALE GENOMIC DNA]</scope>
    <source>
        <strain evidence="1 2">CCALA 953</strain>
    </source>
</reference>
<dbReference type="OrthoDB" id="329419at2"/>
<comment type="caution">
    <text evidence="1">The sequence shown here is derived from an EMBL/GenBank/DDBJ whole genome shotgun (WGS) entry which is preliminary data.</text>
</comment>
<keyword evidence="2" id="KW-1185">Reference proteome</keyword>
<gene>
    <name evidence="1" type="ORF">CK510_10565</name>
</gene>
<dbReference type="RefSeq" id="WP_095721660.1">
    <property type="nucleotide sequence ID" value="NZ_NTFS01000091.1"/>
</dbReference>